<keyword evidence="2" id="KW-1185">Reference proteome</keyword>
<dbReference type="Proteomes" id="UP000269396">
    <property type="component" value="Unassembled WGS sequence"/>
</dbReference>
<name>A0A183PSU1_9TREM</name>
<protein>
    <submittedName>
        <fullName evidence="1">Uncharacterized protein</fullName>
    </submittedName>
</protein>
<evidence type="ECO:0000313" key="1">
    <source>
        <dbReference type="EMBL" id="VDP74191.1"/>
    </source>
</evidence>
<organism evidence="1 2">
    <name type="scientific">Schistosoma mattheei</name>
    <dbReference type="NCBI Taxonomy" id="31246"/>
    <lineage>
        <taxon>Eukaryota</taxon>
        <taxon>Metazoa</taxon>
        <taxon>Spiralia</taxon>
        <taxon>Lophotrochozoa</taxon>
        <taxon>Platyhelminthes</taxon>
        <taxon>Trematoda</taxon>
        <taxon>Digenea</taxon>
        <taxon>Strigeidida</taxon>
        <taxon>Schistosomatoidea</taxon>
        <taxon>Schistosomatidae</taxon>
        <taxon>Schistosoma</taxon>
    </lineage>
</organism>
<dbReference type="STRING" id="31246.A0A183PSU1"/>
<evidence type="ECO:0000313" key="2">
    <source>
        <dbReference type="Proteomes" id="UP000269396"/>
    </source>
</evidence>
<dbReference type="AlphaFoldDB" id="A0A183PSU1"/>
<reference evidence="1 2" key="1">
    <citation type="submission" date="2018-11" db="EMBL/GenBank/DDBJ databases">
        <authorList>
            <consortium name="Pathogen Informatics"/>
        </authorList>
    </citation>
    <scope>NUCLEOTIDE SEQUENCE [LARGE SCALE GENOMIC DNA]</scope>
    <source>
        <strain>Denwood</strain>
        <strain evidence="2">Zambia</strain>
    </source>
</reference>
<dbReference type="EMBL" id="UZAL01038706">
    <property type="protein sequence ID" value="VDP74191.1"/>
    <property type="molecule type" value="Genomic_DNA"/>
</dbReference>
<proteinExistence type="predicted"/>
<accession>A0A183PSU1</accession>
<gene>
    <name evidence="1" type="ORF">SMTD_LOCUS17427</name>
</gene>
<sequence length="52" mass="5665">MGLILCSTEKSRRYQPVGSNPKLLGSRIIPHGPNPLFVHGPNPSLVHGSIYQ</sequence>